<feature type="compositionally biased region" description="Acidic residues" evidence="1">
    <location>
        <begin position="143"/>
        <end position="182"/>
    </location>
</feature>
<evidence type="ECO:0000313" key="3">
    <source>
        <dbReference type="Proteomes" id="UP000033483"/>
    </source>
</evidence>
<feature type="region of interest" description="Disordered" evidence="1">
    <location>
        <begin position="1"/>
        <end position="221"/>
    </location>
</feature>
<proteinExistence type="predicted"/>
<accession>A0A0F4ZCZ6</accession>
<feature type="region of interest" description="Disordered" evidence="1">
    <location>
        <begin position="263"/>
        <end position="334"/>
    </location>
</feature>
<reference evidence="2 3" key="1">
    <citation type="submission" date="2015-03" db="EMBL/GenBank/DDBJ databases">
        <authorList>
            <person name="Radwan O."/>
            <person name="Al-Naeli F.A."/>
            <person name="Rendon G.A."/>
            <person name="Fields C."/>
        </authorList>
    </citation>
    <scope>NUCLEOTIDE SEQUENCE [LARGE SCALE GENOMIC DNA]</scope>
    <source>
        <strain evidence="2">CR-DP1</strain>
    </source>
</reference>
<comment type="caution">
    <text evidence="2">The sequence shown here is derived from an EMBL/GenBank/DDBJ whole genome shotgun (WGS) entry which is preliminary data.</text>
</comment>
<feature type="compositionally biased region" description="Acidic residues" evidence="1">
    <location>
        <begin position="280"/>
        <end position="295"/>
    </location>
</feature>
<dbReference type="EMBL" id="LAEV01001332">
    <property type="protein sequence ID" value="KKA28392.1"/>
    <property type="molecule type" value="Genomic_DNA"/>
</dbReference>
<feature type="compositionally biased region" description="Basic residues" evidence="1">
    <location>
        <begin position="72"/>
        <end position="91"/>
    </location>
</feature>
<feature type="compositionally biased region" description="Low complexity" evidence="1">
    <location>
        <begin position="52"/>
        <end position="71"/>
    </location>
</feature>
<dbReference type="Proteomes" id="UP000033483">
    <property type="component" value="Unassembled WGS sequence"/>
</dbReference>
<sequence length="625" mass="67400">MPMATARKQVSGKGSARKSNILGSSARKSTSFKNTARKEIAPSNNTSHLACKSSVPSKSLSGKGKSISGKGAPKKTQKRPRASKGKKRRRNATPDESDLSDESGYSALEDVTDTSDDDDDEIELAEEEHLAGLDETPGSYLSTEDDDLDDDDINLLNDDDDDDDVAVIDSDEEDDEDEDDENISNFTSNPNWNGVSEDELAVDGHGHGHAVANNAAGTDSAVRKVRFDVPSSDSESTDTDEEVFDEFFPDIFVSQNNLDPTFKKEIENDSDGSCSSESYWDFDTDGDTTEDDDEPMPIVRRKVHPQVEEVGSDSDAGRPTKARRGHPRAASFDLDRSDEKPIVVANPHSRKMMIFTPDSRLRAMEVSPEQFDMGDFNFFTSVSDTLPSTGADLGNDFGMFAAPSLFGSGPGNNIFEPLLDPLFEAQEEEFDSDAIGEEDEGEKVLNIDDFIQLDDSDVEEDMIVSMTGFGDSAPSRPSTAGGEQTAENSLLNHLTPQTVGSFRRNQIDKQLLFSSQASQDSLSFSGPYHSMALKGIKTGRVETAGVVPLTPMRRRKPSQDFGGNAKDALGKSLGMGLSSKRKATSDLAAVVAAGTLANGSGAAAVMMGQKRQRSMSDITPTGVNV</sequence>
<feature type="compositionally biased region" description="Acidic residues" evidence="1">
    <location>
        <begin position="110"/>
        <end position="126"/>
    </location>
</feature>
<organism evidence="2 3">
    <name type="scientific">Thielaviopsis punctulata</name>
    <dbReference type="NCBI Taxonomy" id="72032"/>
    <lineage>
        <taxon>Eukaryota</taxon>
        <taxon>Fungi</taxon>
        <taxon>Dikarya</taxon>
        <taxon>Ascomycota</taxon>
        <taxon>Pezizomycotina</taxon>
        <taxon>Sordariomycetes</taxon>
        <taxon>Hypocreomycetidae</taxon>
        <taxon>Microascales</taxon>
        <taxon>Ceratocystidaceae</taxon>
        <taxon>Thielaviopsis</taxon>
    </lineage>
</organism>
<evidence type="ECO:0000313" key="2">
    <source>
        <dbReference type="EMBL" id="KKA28392.1"/>
    </source>
</evidence>
<dbReference type="AlphaFoldDB" id="A0A0F4ZCZ6"/>
<gene>
    <name evidence="2" type="ORF">TD95_000182</name>
</gene>
<feature type="compositionally biased region" description="Polar residues" evidence="1">
    <location>
        <begin position="184"/>
        <end position="194"/>
    </location>
</feature>
<name>A0A0F4ZCZ6_9PEZI</name>
<feature type="compositionally biased region" description="Polar residues" evidence="1">
    <location>
        <begin position="17"/>
        <end position="34"/>
    </location>
</feature>
<protein>
    <submittedName>
        <fullName evidence="2">Uncharacterized protein</fullName>
    </submittedName>
</protein>
<evidence type="ECO:0000256" key="1">
    <source>
        <dbReference type="SAM" id="MobiDB-lite"/>
    </source>
</evidence>
<dbReference type="OrthoDB" id="5399183at2759"/>
<feature type="non-terminal residue" evidence="2">
    <location>
        <position position="625"/>
    </location>
</feature>
<keyword evidence="3" id="KW-1185">Reference proteome</keyword>